<dbReference type="PANTHER" id="PTHR43386">
    <property type="entry name" value="OLIGOPEPTIDE TRANSPORT SYSTEM PERMEASE PROTEIN APPC"/>
    <property type="match status" value="1"/>
</dbReference>
<dbReference type="InterPro" id="IPR025966">
    <property type="entry name" value="OppC_N"/>
</dbReference>
<dbReference type="Proteomes" id="UP000318834">
    <property type="component" value="Unassembled WGS sequence"/>
</dbReference>
<keyword evidence="6 7" id="KW-0472">Membrane</keyword>
<keyword evidence="2 7" id="KW-0813">Transport</keyword>
<evidence type="ECO:0000313" key="10">
    <source>
        <dbReference type="Proteomes" id="UP000318834"/>
    </source>
</evidence>
<sequence>MATAGTVALRTSRRLAALSWRRLFAHSSFVAGAIIVTGVVAAAAFAPALAPFDPIEQAFTSQLLAPSRAHPFGTDEFGRDIFSRVIYGARIALVVGVVADGIAALLGVVLGVVSGYFGRRVDAFLMRTVDVLLAFPYLLLAMIVVAILGPSLINAMIAIGIVYTPQFARVVRGAVLQVKEEDFVEAARAVGAGSLRLLARHVLPNILSPIIVMATLTVGFMIVETAGLSFLGLGASPPTPEWGSMLATGRSFMLTAPWIATFPGLAILITVVGFNLIGDGLRDLLDPRLRGSR</sequence>
<evidence type="ECO:0000256" key="3">
    <source>
        <dbReference type="ARBA" id="ARBA00022475"/>
    </source>
</evidence>
<reference evidence="9 10" key="1">
    <citation type="journal article" date="2019" name="Nat. Microbiol.">
        <title>Mediterranean grassland soil C-N compound turnover is dependent on rainfall and depth, and is mediated by genomically divergent microorganisms.</title>
        <authorList>
            <person name="Diamond S."/>
            <person name="Andeer P.F."/>
            <person name="Li Z."/>
            <person name="Crits-Christoph A."/>
            <person name="Burstein D."/>
            <person name="Anantharaman K."/>
            <person name="Lane K.R."/>
            <person name="Thomas B.C."/>
            <person name="Pan C."/>
            <person name="Northen T.R."/>
            <person name="Banfield J.F."/>
        </authorList>
    </citation>
    <scope>NUCLEOTIDE SEQUENCE [LARGE SCALE GENOMIC DNA]</scope>
    <source>
        <strain evidence="9">NP_8</strain>
    </source>
</reference>
<dbReference type="Pfam" id="PF00528">
    <property type="entry name" value="BPD_transp_1"/>
    <property type="match status" value="1"/>
</dbReference>
<evidence type="ECO:0000256" key="1">
    <source>
        <dbReference type="ARBA" id="ARBA00004651"/>
    </source>
</evidence>
<name>A0A537IXQ6_9BACT</name>
<comment type="subcellular location">
    <subcellularLocation>
        <location evidence="1 7">Cell membrane</location>
        <topology evidence="1 7">Multi-pass membrane protein</topology>
    </subcellularLocation>
</comment>
<evidence type="ECO:0000256" key="6">
    <source>
        <dbReference type="ARBA" id="ARBA00023136"/>
    </source>
</evidence>
<organism evidence="9 10">
    <name type="scientific">Candidatus Segetimicrobium genomatis</name>
    <dbReference type="NCBI Taxonomy" id="2569760"/>
    <lineage>
        <taxon>Bacteria</taxon>
        <taxon>Bacillati</taxon>
        <taxon>Candidatus Sysuimicrobiota</taxon>
        <taxon>Candidatus Sysuimicrobiia</taxon>
        <taxon>Candidatus Sysuimicrobiales</taxon>
        <taxon>Candidatus Segetimicrobiaceae</taxon>
        <taxon>Candidatus Segetimicrobium</taxon>
    </lineage>
</organism>
<dbReference type="GO" id="GO:0055085">
    <property type="term" value="P:transmembrane transport"/>
    <property type="evidence" value="ECO:0007669"/>
    <property type="project" value="InterPro"/>
</dbReference>
<evidence type="ECO:0000256" key="4">
    <source>
        <dbReference type="ARBA" id="ARBA00022692"/>
    </source>
</evidence>
<dbReference type="PANTHER" id="PTHR43386:SF1">
    <property type="entry name" value="D,D-DIPEPTIDE TRANSPORT SYSTEM PERMEASE PROTEIN DDPC-RELATED"/>
    <property type="match status" value="1"/>
</dbReference>
<keyword evidence="3" id="KW-1003">Cell membrane</keyword>
<dbReference type="InterPro" id="IPR000515">
    <property type="entry name" value="MetI-like"/>
</dbReference>
<dbReference type="PROSITE" id="PS50928">
    <property type="entry name" value="ABC_TM1"/>
    <property type="match status" value="1"/>
</dbReference>
<dbReference type="InterPro" id="IPR050366">
    <property type="entry name" value="BP-dependent_transpt_permease"/>
</dbReference>
<feature type="domain" description="ABC transmembrane type-1" evidence="8">
    <location>
        <begin position="89"/>
        <end position="278"/>
    </location>
</feature>
<feature type="transmembrane region" description="Helical" evidence="7">
    <location>
        <begin position="91"/>
        <end position="117"/>
    </location>
</feature>
<dbReference type="AlphaFoldDB" id="A0A537IXQ6"/>
<keyword evidence="5 7" id="KW-1133">Transmembrane helix</keyword>
<accession>A0A537IXQ6</accession>
<dbReference type="EMBL" id="VBAP01000031">
    <property type="protein sequence ID" value="TMI76055.1"/>
    <property type="molecule type" value="Genomic_DNA"/>
</dbReference>
<proteinExistence type="inferred from homology"/>
<comment type="caution">
    <text evidence="9">The sequence shown here is derived from an EMBL/GenBank/DDBJ whole genome shotgun (WGS) entry which is preliminary data.</text>
</comment>
<dbReference type="Gene3D" id="1.10.3720.10">
    <property type="entry name" value="MetI-like"/>
    <property type="match status" value="1"/>
</dbReference>
<dbReference type="CDD" id="cd06261">
    <property type="entry name" value="TM_PBP2"/>
    <property type="match status" value="1"/>
</dbReference>
<protein>
    <submittedName>
        <fullName evidence="9">ABC transporter permease</fullName>
    </submittedName>
</protein>
<feature type="transmembrane region" description="Helical" evidence="7">
    <location>
        <begin position="255"/>
        <end position="278"/>
    </location>
</feature>
<evidence type="ECO:0000256" key="7">
    <source>
        <dbReference type="RuleBase" id="RU363032"/>
    </source>
</evidence>
<comment type="similarity">
    <text evidence="7">Belongs to the binding-protein-dependent transport system permease family.</text>
</comment>
<feature type="transmembrane region" description="Helical" evidence="7">
    <location>
        <begin position="29"/>
        <end position="50"/>
    </location>
</feature>
<keyword evidence="4 7" id="KW-0812">Transmembrane</keyword>
<evidence type="ECO:0000256" key="2">
    <source>
        <dbReference type="ARBA" id="ARBA00022448"/>
    </source>
</evidence>
<dbReference type="Pfam" id="PF12911">
    <property type="entry name" value="OppC_N"/>
    <property type="match status" value="1"/>
</dbReference>
<gene>
    <name evidence="9" type="ORF">E6H05_04865</name>
</gene>
<dbReference type="SUPFAM" id="SSF161098">
    <property type="entry name" value="MetI-like"/>
    <property type="match status" value="1"/>
</dbReference>
<evidence type="ECO:0000313" key="9">
    <source>
        <dbReference type="EMBL" id="TMI76055.1"/>
    </source>
</evidence>
<feature type="transmembrane region" description="Helical" evidence="7">
    <location>
        <begin position="137"/>
        <end position="163"/>
    </location>
</feature>
<dbReference type="InterPro" id="IPR035906">
    <property type="entry name" value="MetI-like_sf"/>
</dbReference>
<evidence type="ECO:0000256" key="5">
    <source>
        <dbReference type="ARBA" id="ARBA00022989"/>
    </source>
</evidence>
<evidence type="ECO:0000259" key="8">
    <source>
        <dbReference type="PROSITE" id="PS50928"/>
    </source>
</evidence>
<dbReference type="GO" id="GO:0005886">
    <property type="term" value="C:plasma membrane"/>
    <property type="evidence" value="ECO:0007669"/>
    <property type="project" value="UniProtKB-SubCell"/>
</dbReference>
<feature type="transmembrane region" description="Helical" evidence="7">
    <location>
        <begin position="206"/>
        <end position="235"/>
    </location>
</feature>